<dbReference type="Gene3D" id="1.10.630.10">
    <property type="entry name" value="Cytochrome P450"/>
    <property type="match status" value="1"/>
</dbReference>
<accession>A0A5B7CKG4</accession>
<comment type="caution">
    <text evidence="9">The sequence shown here is derived from an EMBL/GenBank/DDBJ whole genome shotgun (WGS) entry which is preliminary data.</text>
</comment>
<dbReference type="GO" id="GO:0005506">
    <property type="term" value="F:iron ion binding"/>
    <property type="evidence" value="ECO:0007669"/>
    <property type="project" value="InterPro"/>
</dbReference>
<name>A0A5B7CKG4_PORTR</name>
<sequence length="237" mass="27478">MWKGRCDRDGMSDWLQERTMICAMQHTWRAARLPVLPVSCLAIARMGAHQMAEAVQHKKTVLKSVKEIPGPPTFPVIGCLPTLFIFGMTYPMKSIHKMFLDLSKKYGPIVRLENPQFPPAVMVTDPINIEAMIRITMDNPLRYGFFSLKKIRYEAIDNYFEKKGGLLVENGDEWWRVRSRVQTPMLRSKNVSSYLPEVDQVTLTFVERMASLQKQHGEMPKDFQTELYKWALECKFS</sequence>
<dbReference type="InterPro" id="IPR050479">
    <property type="entry name" value="CYP11_CYP27_families"/>
</dbReference>
<dbReference type="InterPro" id="IPR001128">
    <property type="entry name" value="Cyt_P450"/>
</dbReference>
<protein>
    <submittedName>
        <fullName evidence="9">Putative cytochrome P450 301a1, mitochondrial</fullName>
    </submittedName>
</protein>
<comment type="similarity">
    <text evidence="2">Belongs to the cytochrome P450 family.</text>
</comment>
<dbReference type="GO" id="GO:0020037">
    <property type="term" value="F:heme binding"/>
    <property type="evidence" value="ECO:0007669"/>
    <property type="project" value="InterPro"/>
</dbReference>
<reference evidence="9 10" key="1">
    <citation type="submission" date="2019-05" db="EMBL/GenBank/DDBJ databases">
        <title>Another draft genome of Portunus trituberculatus and its Hox gene families provides insights of decapod evolution.</title>
        <authorList>
            <person name="Jeong J.-H."/>
            <person name="Song I."/>
            <person name="Kim S."/>
            <person name="Choi T."/>
            <person name="Kim D."/>
            <person name="Ryu S."/>
            <person name="Kim W."/>
        </authorList>
    </citation>
    <scope>NUCLEOTIDE SEQUENCE [LARGE SCALE GENOMIC DNA]</scope>
    <source>
        <tissue evidence="9">Muscle</tissue>
    </source>
</reference>
<evidence type="ECO:0000256" key="6">
    <source>
        <dbReference type="ARBA" id="ARBA00023004"/>
    </source>
</evidence>
<dbReference type="PANTHER" id="PTHR24279">
    <property type="entry name" value="CYTOCHROME P450"/>
    <property type="match status" value="1"/>
</dbReference>
<dbReference type="InterPro" id="IPR036396">
    <property type="entry name" value="Cyt_P450_sf"/>
</dbReference>
<evidence type="ECO:0000256" key="1">
    <source>
        <dbReference type="ARBA" id="ARBA00001971"/>
    </source>
</evidence>
<keyword evidence="6" id="KW-0408">Iron</keyword>
<keyword evidence="8" id="KW-0472">Membrane</keyword>
<dbReference type="Proteomes" id="UP000324222">
    <property type="component" value="Unassembled WGS sequence"/>
</dbReference>
<evidence type="ECO:0000256" key="5">
    <source>
        <dbReference type="ARBA" id="ARBA00023002"/>
    </source>
</evidence>
<feature type="transmembrane region" description="Helical" evidence="8">
    <location>
        <begin position="72"/>
        <end position="90"/>
    </location>
</feature>
<dbReference type="SUPFAM" id="SSF48264">
    <property type="entry name" value="Cytochrome P450"/>
    <property type="match status" value="1"/>
</dbReference>
<dbReference type="PANTHER" id="PTHR24279:SF120">
    <property type="entry name" value="CYTOCHROME P450"/>
    <property type="match status" value="1"/>
</dbReference>
<dbReference type="EMBL" id="VSRR010000059">
    <property type="protein sequence ID" value="MPC09214.1"/>
    <property type="molecule type" value="Genomic_DNA"/>
</dbReference>
<proteinExistence type="inferred from homology"/>
<evidence type="ECO:0000313" key="10">
    <source>
        <dbReference type="Proteomes" id="UP000324222"/>
    </source>
</evidence>
<dbReference type="GO" id="GO:0004497">
    <property type="term" value="F:monooxygenase activity"/>
    <property type="evidence" value="ECO:0007669"/>
    <property type="project" value="UniProtKB-KW"/>
</dbReference>
<keyword evidence="7" id="KW-0503">Monooxygenase</keyword>
<dbReference type="OrthoDB" id="3945418at2759"/>
<evidence type="ECO:0000313" key="9">
    <source>
        <dbReference type="EMBL" id="MPC09214.1"/>
    </source>
</evidence>
<gene>
    <name evidence="9" type="primary">Cyp301a1</name>
    <name evidence="9" type="ORF">E2C01_001818</name>
</gene>
<keyword evidence="5" id="KW-0560">Oxidoreductase</keyword>
<dbReference type="Pfam" id="PF00067">
    <property type="entry name" value="p450"/>
    <property type="match status" value="1"/>
</dbReference>
<dbReference type="GO" id="GO:0016705">
    <property type="term" value="F:oxidoreductase activity, acting on paired donors, with incorporation or reduction of molecular oxygen"/>
    <property type="evidence" value="ECO:0007669"/>
    <property type="project" value="InterPro"/>
</dbReference>
<organism evidence="9 10">
    <name type="scientific">Portunus trituberculatus</name>
    <name type="common">Swimming crab</name>
    <name type="synonym">Neptunus trituberculatus</name>
    <dbReference type="NCBI Taxonomy" id="210409"/>
    <lineage>
        <taxon>Eukaryota</taxon>
        <taxon>Metazoa</taxon>
        <taxon>Ecdysozoa</taxon>
        <taxon>Arthropoda</taxon>
        <taxon>Crustacea</taxon>
        <taxon>Multicrustacea</taxon>
        <taxon>Malacostraca</taxon>
        <taxon>Eumalacostraca</taxon>
        <taxon>Eucarida</taxon>
        <taxon>Decapoda</taxon>
        <taxon>Pleocyemata</taxon>
        <taxon>Brachyura</taxon>
        <taxon>Eubrachyura</taxon>
        <taxon>Portunoidea</taxon>
        <taxon>Portunidae</taxon>
        <taxon>Portuninae</taxon>
        <taxon>Portunus</taxon>
    </lineage>
</organism>
<keyword evidence="8" id="KW-1133">Transmembrane helix</keyword>
<evidence type="ECO:0000256" key="2">
    <source>
        <dbReference type="ARBA" id="ARBA00010617"/>
    </source>
</evidence>
<evidence type="ECO:0000256" key="8">
    <source>
        <dbReference type="SAM" id="Phobius"/>
    </source>
</evidence>
<comment type="cofactor">
    <cofactor evidence="1">
        <name>heme</name>
        <dbReference type="ChEBI" id="CHEBI:30413"/>
    </cofactor>
</comment>
<keyword evidence="3" id="KW-0349">Heme</keyword>
<evidence type="ECO:0000256" key="7">
    <source>
        <dbReference type="ARBA" id="ARBA00023033"/>
    </source>
</evidence>
<dbReference type="AlphaFoldDB" id="A0A5B7CKG4"/>
<keyword evidence="10" id="KW-1185">Reference proteome</keyword>
<keyword evidence="8" id="KW-0812">Transmembrane</keyword>
<evidence type="ECO:0000256" key="4">
    <source>
        <dbReference type="ARBA" id="ARBA00022723"/>
    </source>
</evidence>
<keyword evidence="4" id="KW-0479">Metal-binding</keyword>
<evidence type="ECO:0000256" key="3">
    <source>
        <dbReference type="ARBA" id="ARBA00022617"/>
    </source>
</evidence>